<dbReference type="Gene3D" id="3.30.40.10">
    <property type="entry name" value="Zinc/RING finger domain, C3HC4 (zinc finger)"/>
    <property type="match status" value="1"/>
</dbReference>
<keyword evidence="1" id="KW-0694">RNA-binding</keyword>
<evidence type="ECO:0000313" key="4">
    <source>
        <dbReference type="Proteomes" id="UP000030747"/>
    </source>
</evidence>
<dbReference type="GeneID" id="25256065"/>
<feature type="compositionally biased region" description="Low complexity" evidence="2">
    <location>
        <begin position="70"/>
        <end position="96"/>
    </location>
</feature>
<name>U6KUP4_EIMTE</name>
<dbReference type="InterPro" id="IPR013083">
    <property type="entry name" value="Znf_RING/FYVE/PHD"/>
</dbReference>
<dbReference type="VEuPathDB" id="ToxoDB:ETH_00035120"/>
<dbReference type="VEuPathDB" id="ToxoDB:ETH2_0922300"/>
<evidence type="ECO:0000313" key="3">
    <source>
        <dbReference type="EMBL" id="CDJ40638.1"/>
    </source>
</evidence>
<proteinExistence type="predicted"/>
<feature type="compositionally biased region" description="Basic and acidic residues" evidence="2">
    <location>
        <begin position="103"/>
        <end position="112"/>
    </location>
</feature>
<keyword evidence="4" id="KW-1185">Reference proteome</keyword>
<dbReference type="GO" id="GO:0005654">
    <property type="term" value="C:nucleoplasm"/>
    <property type="evidence" value="ECO:0007669"/>
    <property type="project" value="TreeGrafter"/>
</dbReference>
<dbReference type="PANTHER" id="PTHR15481:SF0">
    <property type="entry name" value="LD23870P-RELATED"/>
    <property type="match status" value="1"/>
</dbReference>
<accession>U6KUP4</accession>
<evidence type="ECO:0000256" key="2">
    <source>
        <dbReference type="SAM" id="MobiDB-lite"/>
    </source>
</evidence>
<feature type="compositionally biased region" description="Low complexity" evidence="2">
    <location>
        <begin position="493"/>
        <end position="502"/>
    </location>
</feature>
<protein>
    <submittedName>
        <fullName evidence="3">Uncharacterized protein</fullName>
    </submittedName>
</protein>
<evidence type="ECO:0000256" key="1">
    <source>
        <dbReference type="ARBA" id="ARBA00022884"/>
    </source>
</evidence>
<dbReference type="GO" id="GO:0003723">
    <property type="term" value="F:RNA binding"/>
    <property type="evidence" value="ECO:0007669"/>
    <property type="project" value="UniProtKB-KW"/>
</dbReference>
<dbReference type="Proteomes" id="UP000030747">
    <property type="component" value="Unassembled WGS sequence"/>
</dbReference>
<reference evidence="3" key="1">
    <citation type="submission" date="2013-10" db="EMBL/GenBank/DDBJ databases">
        <title>Genomic analysis of the causative agents of coccidiosis in chickens.</title>
        <authorList>
            <person name="Reid A.J."/>
            <person name="Blake D."/>
            <person name="Billington K."/>
            <person name="Browne H."/>
            <person name="Dunn M."/>
            <person name="Hung S."/>
            <person name="Kawahara F."/>
            <person name="Miranda-Saavedra D."/>
            <person name="Mourier T."/>
            <person name="Nagra H."/>
            <person name="Otto T.D."/>
            <person name="Rawlings N."/>
            <person name="Sanchez A."/>
            <person name="Sanders M."/>
            <person name="Subramaniam C."/>
            <person name="Tay Y."/>
            <person name="Dear P."/>
            <person name="Doerig C."/>
            <person name="Gruber A."/>
            <person name="Parkinson J."/>
            <person name="Shirley M."/>
            <person name="Wan K.L."/>
            <person name="Berriman M."/>
            <person name="Tomley F."/>
            <person name="Pain A."/>
        </authorList>
    </citation>
    <scope>NUCLEOTIDE SEQUENCE [LARGE SCALE GENOMIC DNA]</scope>
    <source>
        <strain evidence="3">Houghton</strain>
    </source>
</reference>
<dbReference type="AlphaFoldDB" id="U6KUP4"/>
<feature type="region of interest" description="Disordered" evidence="2">
    <location>
        <begin position="1"/>
        <end position="27"/>
    </location>
</feature>
<dbReference type="PANTHER" id="PTHR15481">
    <property type="entry name" value="RIBONUCLEIC ACID BINDING PROTEIN S1"/>
    <property type="match status" value="1"/>
</dbReference>
<dbReference type="GO" id="GO:0005737">
    <property type="term" value="C:cytoplasm"/>
    <property type="evidence" value="ECO:0007669"/>
    <property type="project" value="TreeGrafter"/>
</dbReference>
<feature type="compositionally biased region" description="Basic residues" evidence="2">
    <location>
        <begin position="47"/>
        <end position="69"/>
    </location>
</feature>
<sequence length="705" mass="73009">MEREESIAEEISDVPVAGGASAHGNTVENSIPLANLSCSSSSCFSRSRSRSHTRSRSRSRSRSHSRSRSRSCSGNRSRSSSCSSVGSSCPSISDPSSADEAEDHQAEGREDSSSYSLSPLPITSTSAAPQILFGGCGSTMESCSKEREEPHFGALQFEFRWQQTLVPAAALRSLCCSGDTGAVCSCSNCSSCAARRRQIAKQRRGRGQSRVRGSQSTAAAAPKTVAAAAAAAAADWELLNEQAAAADDSRCCRVPFVLRRRRSKLPQERLEAELQQALLLLHGIPFCNLPLQLHACCPDVTDTLQDLLVYPCCGGGTRKQGRSSSSGRALTRVPPQVTVSSGPAISLSLRCPGLRVGSFTKSSSSRDSSSSKSSSGCNCCFGDAAVPDLRALTSGNSSIRAAGALCPAVSAAAGAAIAGCAATGGAKTPAAATCAAAGDTCALCLSSFQDKDRALSCPQCGVYVHLTCAGRFALQQESEARKQQQLAETASKAPDGATQAAATDDDDDEHYRLVPAYWWCCSCSRRVFWGFILNHLFERRSRSPSQTEAAAAVAAAQATSTVDNETAACVGQIPYDGSVTEPSRAAVAAGAAEAAESTPSNAAAAATCQSAGDPPAKRKASQAMAGCAGAGAAAAAAVVEGAHFKRCREENASFSQKEGVPPPASLSAGASICTSNSNGERSSLLFIPPLLERLRLQSSQSQPNK</sequence>
<gene>
    <name evidence="3" type="ORF">ETH_00035120</name>
</gene>
<organism evidence="3 4">
    <name type="scientific">Eimeria tenella</name>
    <name type="common">Coccidian parasite</name>
    <dbReference type="NCBI Taxonomy" id="5802"/>
    <lineage>
        <taxon>Eukaryota</taxon>
        <taxon>Sar</taxon>
        <taxon>Alveolata</taxon>
        <taxon>Apicomplexa</taxon>
        <taxon>Conoidasida</taxon>
        <taxon>Coccidia</taxon>
        <taxon>Eucoccidiorida</taxon>
        <taxon>Eimeriorina</taxon>
        <taxon>Eimeriidae</taxon>
        <taxon>Eimeria</taxon>
    </lineage>
</organism>
<dbReference type="OrthoDB" id="348372at2759"/>
<reference evidence="3" key="2">
    <citation type="submission" date="2013-10" db="EMBL/GenBank/DDBJ databases">
        <authorList>
            <person name="Aslett M."/>
        </authorList>
    </citation>
    <scope>NUCLEOTIDE SEQUENCE [LARGE SCALE GENOMIC DNA]</scope>
    <source>
        <strain evidence="3">Houghton</strain>
    </source>
</reference>
<dbReference type="OMA" id="CSRRVFW"/>
<feature type="region of interest" description="Disordered" evidence="2">
    <location>
        <begin position="39"/>
        <end position="120"/>
    </location>
</feature>
<dbReference type="GO" id="GO:0000398">
    <property type="term" value="P:mRNA splicing, via spliceosome"/>
    <property type="evidence" value="ECO:0007669"/>
    <property type="project" value="TreeGrafter"/>
</dbReference>
<feature type="region of interest" description="Disordered" evidence="2">
    <location>
        <begin position="653"/>
        <end position="673"/>
    </location>
</feature>
<feature type="region of interest" description="Disordered" evidence="2">
    <location>
        <begin position="483"/>
        <end position="505"/>
    </location>
</feature>
<dbReference type="EMBL" id="HG675164">
    <property type="protein sequence ID" value="CDJ40638.1"/>
    <property type="molecule type" value="Genomic_DNA"/>
</dbReference>
<dbReference type="RefSeq" id="XP_013231388.1">
    <property type="nucleotide sequence ID" value="XM_013375934.1"/>
</dbReference>
<dbReference type="GO" id="GO:0061574">
    <property type="term" value="C:ASAP complex"/>
    <property type="evidence" value="ECO:0007669"/>
    <property type="project" value="TreeGrafter"/>
</dbReference>